<keyword evidence="2" id="KW-1185">Reference proteome</keyword>
<organism evidence="1 2">
    <name type="scientific">Inquilinus ginsengisoli</name>
    <dbReference type="NCBI Taxonomy" id="363840"/>
    <lineage>
        <taxon>Bacteria</taxon>
        <taxon>Pseudomonadati</taxon>
        <taxon>Pseudomonadota</taxon>
        <taxon>Alphaproteobacteria</taxon>
        <taxon>Rhodospirillales</taxon>
        <taxon>Rhodospirillaceae</taxon>
        <taxon>Inquilinus</taxon>
    </lineage>
</organism>
<dbReference type="Proteomes" id="UP001262410">
    <property type="component" value="Unassembled WGS sequence"/>
</dbReference>
<proteinExistence type="predicted"/>
<dbReference type="Pfam" id="PF09981">
    <property type="entry name" value="DUF2218"/>
    <property type="match status" value="1"/>
</dbReference>
<evidence type="ECO:0000313" key="1">
    <source>
        <dbReference type="EMBL" id="MDR6288832.1"/>
    </source>
</evidence>
<comment type="caution">
    <text evidence="1">The sequence shown here is derived from an EMBL/GenBank/DDBJ whole genome shotgun (WGS) entry which is preliminary data.</text>
</comment>
<evidence type="ECO:0000313" key="2">
    <source>
        <dbReference type="Proteomes" id="UP001262410"/>
    </source>
</evidence>
<dbReference type="InterPro" id="IPR014543">
    <property type="entry name" value="UCP028291"/>
</dbReference>
<gene>
    <name evidence="1" type="ORF">E9232_001339</name>
</gene>
<protein>
    <submittedName>
        <fullName evidence="1">Uncharacterized protein</fullName>
    </submittedName>
</protein>
<name>A0ABU1JJQ1_9PROT</name>
<dbReference type="Gene3D" id="3.30.310.50">
    <property type="entry name" value="Alpha-D-phosphohexomutase, C-terminal domain"/>
    <property type="match status" value="1"/>
</dbReference>
<dbReference type="EMBL" id="JAVDPW010000002">
    <property type="protein sequence ID" value="MDR6288832.1"/>
    <property type="molecule type" value="Genomic_DNA"/>
</dbReference>
<reference evidence="1 2" key="1">
    <citation type="submission" date="2023-07" db="EMBL/GenBank/DDBJ databases">
        <title>Sorghum-associated microbial communities from plants grown in Nebraska, USA.</title>
        <authorList>
            <person name="Schachtman D."/>
        </authorList>
    </citation>
    <scope>NUCLEOTIDE SEQUENCE [LARGE SCALE GENOMIC DNA]</scope>
    <source>
        <strain evidence="1 2">584</strain>
    </source>
</reference>
<accession>A0ABU1JJQ1</accession>
<sequence length="53" mass="5707">MGTAPLAAPPDTLVLRGDSPDMVGLTRLEGVMASHLVRFALREERKIDWTSAG</sequence>